<keyword evidence="5 10" id="KW-0812">Transmembrane</keyword>
<dbReference type="AlphaFoldDB" id="A0A9X2LAU7"/>
<feature type="transmembrane region" description="Helical" evidence="10">
    <location>
        <begin position="130"/>
        <end position="154"/>
    </location>
</feature>
<evidence type="ECO:0000256" key="10">
    <source>
        <dbReference type="SAM" id="Phobius"/>
    </source>
</evidence>
<keyword evidence="4" id="KW-0633">Potassium transport</keyword>
<keyword evidence="3" id="KW-1003">Cell membrane</keyword>
<evidence type="ECO:0000256" key="2">
    <source>
        <dbReference type="ARBA" id="ARBA00022448"/>
    </source>
</evidence>
<proteinExistence type="predicted"/>
<reference evidence="11" key="1">
    <citation type="submission" date="2022-07" db="EMBL/GenBank/DDBJ databases">
        <title>Parvularcula maris sp. nov., an algicidal bacterium isolated from seawater.</title>
        <authorList>
            <person name="Li F."/>
        </authorList>
    </citation>
    <scope>NUCLEOTIDE SEQUENCE</scope>
    <source>
        <strain evidence="11">BGMRC 0090</strain>
    </source>
</reference>
<feature type="transmembrane region" description="Helical" evidence="10">
    <location>
        <begin position="21"/>
        <end position="43"/>
    </location>
</feature>
<dbReference type="EMBL" id="JANIBC010000015">
    <property type="protein sequence ID" value="MCQ8186252.1"/>
    <property type="molecule type" value="Genomic_DNA"/>
</dbReference>
<evidence type="ECO:0000256" key="7">
    <source>
        <dbReference type="ARBA" id="ARBA00022989"/>
    </source>
</evidence>
<feature type="transmembrane region" description="Helical" evidence="10">
    <location>
        <begin position="315"/>
        <end position="335"/>
    </location>
</feature>
<dbReference type="NCBIfam" id="TIGR00933">
    <property type="entry name" value="2a38"/>
    <property type="match status" value="1"/>
</dbReference>
<dbReference type="PANTHER" id="PTHR32024">
    <property type="entry name" value="TRK SYSTEM POTASSIUM UPTAKE PROTEIN TRKG-RELATED"/>
    <property type="match status" value="1"/>
</dbReference>
<evidence type="ECO:0000256" key="3">
    <source>
        <dbReference type="ARBA" id="ARBA00022475"/>
    </source>
</evidence>
<evidence type="ECO:0000313" key="11">
    <source>
        <dbReference type="EMBL" id="MCQ8186252.1"/>
    </source>
</evidence>
<dbReference type="RefSeq" id="WP_256620155.1">
    <property type="nucleotide sequence ID" value="NZ_JANIBC010000015.1"/>
</dbReference>
<feature type="transmembrane region" description="Helical" evidence="10">
    <location>
        <begin position="236"/>
        <end position="255"/>
    </location>
</feature>
<evidence type="ECO:0000256" key="8">
    <source>
        <dbReference type="ARBA" id="ARBA00023065"/>
    </source>
</evidence>
<keyword evidence="12" id="KW-1185">Reference proteome</keyword>
<comment type="caution">
    <text evidence="11">The sequence shown here is derived from an EMBL/GenBank/DDBJ whole genome shotgun (WGS) entry which is preliminary data.</text>
</comment>
<feature type="transmembrane region" description="Helical" evidence="10">
    <location>
        <begin position="82"/>
        <end position="110"/>
    </location>
</feature>
<feature type="transmembrane region" description="Helical" evidence="10">
    <location>
        <begin position="409"/>
        <end position="433"/>
    </location>
</feature>
<dbReference type="InterPro" id="IPR004772">
    <property type="entry name" value="TrkH"/>
</dbReference>
<dbReference type="PANTHER" id="PTHR32024:SF1">
    <property type="entry name" value="KTR SYSTEM POTASSIUM UPTAKE PROTEIN B"/>
    <property type="match status" value="1"/>
</dbReference>
<dbReference type="InterPro" id="IPR003445">
    <property type="entry name" value="Cat_transpt"/>
</dbReference>
<dbReference type="Proteomes" id="UP001142610">
    <property type="component" value="Unassembled WGS sequence"/>
</dbReference>
<name>A0A9X2LAU7_9PROT</name>
<comment type="subcellular location">
    <subcellularLocation>
        <location evidence="1">Cell membrane</location>
        <topology evidence="1">Multi-pass membrane protein</topology>
    </subcellularLocation>
</comment>
<feature type="transmembrane region" description="Helical" evidence="10">
    <location>
        <begin position="196"/>
        <end position="216"/>
    </location>
</feature>
<evidence type="ECO:0000256" key="5">
    <source>
        <dbReference type="ARBA" id="ARBA00022692"/>
    </source>
</evidence>
<accession>A0A9X2LAU7</accession>
<keyword evidence="9 10" id="KW-0472">Membrane</keyword>
<keyword evidence="7 10" id="KW-1133">Transmembrane helix</keyword>
<protein>
    <submittedName>
        <fullName evidence="11">TrkH family potassium uptake protein</fullName>
    </submittedName>
</protein>
<organism evidence="11 12">
    <name type="scientific">Parvularcula maris</name>
    <dbReference type="NCBI Taxonomy" id="2965077"/>
    <lineage>
        <taxon>Bacteria</taxon>
        <taxon>Pseudomonadati</taxon>
        <taxon>Pseudomonadota</taxon>
        <taxon>Alphaproteobacteria</taxon>
        <taxon>Parvularculales</taxon>
        <taxon>Parvularculaceae</taxon>
        <taxon>Parvularcula</taxon>
    </lineage>
</organism>
<evidence type="ECO:0000256" key="4">
    <source>
        <dbReference type="ARBA" id="ARBA00022538"/>
    </source>
</evidence>
<keyword evidence="2" id="KW-0813">Transport</keyword>
<feature type="transmembrane region" description="Helical" evidence="10">
    <location>
        <begin position="49"/>
        <end position="70"/>
    </location>
</feature>
<dbReference type="GO" id="GO:0005886">
    <property type="term" value="C:plasma membrane"/>
    <property type="evidence" value="ECO:0007669"/>
    <property type="project" value="UniProtKB-SubCell"/>
</dbReference>
<dbReference type="Pfam" id="PF02386">
    <property type="entry name" value="TrkH"/>
    <property type="match status" value="1"/>
</dbReference>
<evidence type="ECO:0000256" key="6">
    <source>
        <dbReference type="ARBA" id="ARBA00022958"/>
    </source>
</evidence>
<evidence type="ECO:0000256" key="9">
    <source>
        <dbReference type="ARBA" id="ARBA00023136"/>
    </source>
</evidence>
<evidence type="ECO:0000313" key="12">
    <source>
        <dbReference type="Proteomes" id="UP001142610"/>
    </source>
</evidence>
<gene>
    <name evidence="11" type="ORF">NOG11_12760</name>
</gene>
<feature type="transmembrane region" description="Helical" evidence="10">
    <location>
        <begin position="356"/>
        <end position="376"/>
    </location>
</feature>
<sequence length="450" mass="47382">MARARGLASLVRGGTIHLPPPALLAFLYAGLIGLGAVLLRLPVASITVITWSDAVFMATSAVTVTGLVVIDPGSELSVFGQAVIAALIQLGGLGLMTFAVIVLSSLGLPIGLPQKLFLQEDLGQTSVHQLLRLVTVIFQVVLVAVLLGFALLAFVMVPEMGFGEGLWHALFHSISAFNNAGFSLNPDSLTRYASNPLVNIVITALFIVGGLGFAVLSDLSRRRGWRQYSLHTKLMLAGTALLIVIGAGGFALLEWNNPQTLGSLPGLGDRLWVSWFQGVTPRTAGFNTTDTAGMRDGTTLLTIVLMVIGGGPTSTAGGIKVTTFLLAMLATAAFFRRQDRLNAFGHGIALDQVLKVMALITIGASIIVGSLFVLVLSEDGDFLELLFEAASAFGTVGLSQGVTGELSQMGRAVICFLMFIGRVGPLTLGFFLATKTPPRVRYPSSPIYLG</sequence>
<keyword evidence="6" id="KW-0630">Potassium</keyword>
<evidence type="ECO:0000256" key="1">
    <source>
        <dbReference type="ARBA" id="ARBA00004651"/>
    </source>
</evidence>
<keyword evidence="8" id="KW-0406">Ion transport</keyword>
<dbReference type="GO" id="GO:0015379">
    <property type="term" value="F:potassium:chloride symporter activity"/>
    <property type="evidence" value="ECO:0007669"/>
    <property type="project" value="InterPro"/>
</dbReference>